<proteinExistence type="predicted"/>
<reference evidence="1 2" key="1">
    <citation type="submission" date="2021-05" db="EMBL/GenBank/DDBJ databases">
        <title>Molecular characterization for Shewanella algae harboring chromosomal blaOXA-55-like strains isolated from clinical and environment sample.</title>
        <authorList>
            <person name="Ohama Y."/>
            <person name="Aoki K."/>
            <person name="Harada S."/>
            <person name="Moriya K."/>
            <person name="Ishii Y."/>
            <person name="Tateda K."/>
        </authorList>
    </citation>
    <scope>NUCLEOTIDE SEQUENCE [LARGE SCALE GENOMIC DNA]</scope>
    <source>
        <strain evidence="1 2">MBTL60-118</strain>
    </source>
</reference>
<dbReference type="EMBL" id="BPEU01000022">
    <property type="protein sequence ID" value="GIU43604.1"/>
    <property type="molecule type" value="Genomic_DNA"/>
</dbReference>
<keyword evidence="2" id="KW-1185">Reference proteome</keyword>
<organism evidence="1 2">
    <name type="scientific">Shewanella colwelliana</name>
    <name type="common">Alteromonas colwelliana</name>
    <dbReference type="NCBI Taxonomy" id="23"/>
    <lineage>
        <taxon>Bacteria</taxon>
        <taxon>Pseudomonadati</taxon>
        <taxon>Pseudomonadota</taxon>
        <taxon>Gammaproteobacteria</taxon>
        <taxon>Alteromonadales</taxon>
        <taxon>Shewanellaceae</taxon>
        <taxon>Shewanella</taxon>
    </lineage>
</organism>
<name>A0ABQ4P802_SHECO</name>
<dbReference type="RefSeq" id="WP_220757287.1">
    <property type="nucleotide sequence ID" value="NZ_BPEU01000022.1"/>
</dbReference>
<evidence type="ECO:0008006" key="3">
    <source>
        <dbReference type="Google" id="ProtNLM"/>
    </source>
</evidence>
<gene>
    <name evidence="1" type="ORF">TUM3794_29670</name>
</gene>
<evidence type="ECO:0000313" key="1">
    <source>
        <dbReference type="EMBL" id="GIU43604.1"/>
    </source>
</evidence>
<accession>A0ABQ4P802</accession>
<sequence>MAAFTNEQVEFIQWLAQGNNIDVCIEICPDLCKMTGFESFNGHFQKRTLFRLKAQGFICESVHYITGMRWLRCSLNQRGLNWLTAHAQQSGDKAPSKECHHA</sequence>
<evidence type="ECO:0000313" key="2">
    <source>
        <dbReference type="Proteomes" id="UP000773469"/>
    </source>
</evidence>
<dbReference type="Proteomes" id="UP000773469">
    <property type="component" value="Unassembled WGS sequence"/>
</dbReference>
<protein>
    <recommendedName>
        <fullName evidence="3">Transcriptional regulator</fullName>
    </recommendedName>
</protein>
<comment type="caution">
    <text evidence="1">The sequence shown here is derived from an EMBL/GenBank/DDBJ whole genome shotgun (WGS) entry which is preliminary data.</text>
</comment>